<dbReference type="InterPro" id="IPR002347">
    <property type="entry name" value="SDR_fam"/>
</dbReference>
<evidence type="ECO:0000313" key="2">
    <source>
        <dbReference type="Proteomes" id="UP000822688"/>
    </source>
</evidence>
<dbReference type="Pfam" id="PF00106">
    <property type="entry name" value="adh_short"/>
    <property type="match status" value="1"/>
</dbReference>
<dbReference type="InterPro" id="IPR052625">
    <property type="entry name" value="Chl_b_Red"/>
</dbReference>
<dbReference type="OrthoDB" id="3592703at2759"/>
<name>A0A8T0GJ96_CERPU</name>
<proteinExistence type="predicted"/>
<reference evidence="1" key="1">
    <citation type="submission" date="2020-06" db="EMBL/GenBank/DDBJ databases">
        <title>WGS assembly of Ceratodon purpureus strain R40.</title>
        <authorList>
            <person name="Carey S.B."/>
            <person name="Jenkins J."/>
            <person name="Shu S."/>
            <person name="Lovell J.T."/>
            <person name="Sreedasyam A."/>
            <person name="Maumus F."/>
            <person name="Tiley G.P."/>
            <person name="Fernandez-Pozo N."/>
            <person name="Barry K."/>
            <person name="Chen C."/>
            <person name="Wang M."/>
            <person name="Lipzen A."/>
            <person name="Daum C."/>
            <person name="Saski C.A."/>
            <person name="Payton A.C."/>
            <person name="Mcbreen J.C."/>
            <person name="Conrad R.E."/>
            <person name="Kollar L.M."/>
            <person name="Olsson S."/>
            <person name="Huttunen S."/>
            <person name="Landis J.B."/>
            <person name="Wickett N.J."/>
            <person name="Johnson M.G."/>
            <person name="Rensing S.A."/>
            <person name="Grimwood J."/>
            <person name="Schmutz J."/>
            <person name="Mcdaniel S.F."/>
        </authorList>
    </citation>
    <scope>NUCLEOTIDE SEQUENCE</scope>
    <source>
        <strain evidence="1">R40</strain>
    </source>
</reference>
<keyword evidence="2" id="KW-1185">Reference proteome</keyword>
<dbReference type="Gene3D" id="3.40.50.720">
    <property type="entry name" value="NAD(P)-binding Rossmann-like Domain"/>
    <property type="match status" value="1"/>
</dbReference>
<dbReference type="InterPro" id="IPR036291">
    <property type="entry name" value="NAD(P)-bd_dom_sf"/>
</dbReference>
<sequence>MMAMATAAGTVQLIALSPTRYQVGAGRDVCMRRSWSRRDHGHRWHKDWCTGGAPILSHAKIRVGDREGPKALVRAEYGDEKKGVVITGGTKGLGFSLAREFLAANAKVVICGRNEDQLNAAISSLQTEFGGSAIEGVRCDVSSASDVAALASFAKEKLGTIHFWINNAGEVTSKKLLADVDAAEIVRVSGTNVVGSLLCCREAIRLMRLQEPSSESSYHIFNMGFSRWGASFTKSACTHKSTKVALTQLTRSLSEELQAAGLSSIGVHNLSPGMVLTDLLLKDSTPVARRFFNTLAEEPETVAKDLVPRILGTRGTGQSIECLSPASAFFKVAFGFPQIISGGRFFDKDGNRVMVSGNRYQENGVKSI</sequence>
<dbReference type="AlphaFoldDB" id="A0A8T0GJ96"/>
<dbReference type="Proteomes" id="UP000822688">
    <property type="component" value="Chromosome 10"/>
</dbReference>
<protein>
    <submittedName>
        <fullName evidence="1">Uncharacterized protein</fullName>
    </submittedName>
</protein>
<dbReference type="EMBL" id="CM026431">
    <property type="protein sequence ID" value="KAG0559551.1"/>
    <property type="molecule type" value="Genomic_DNA"/>
</dbReference>
<gene>
    <name evidence="1" type="ORF">KC19_10G113800</name>
</gene>
<accession>A0A8T0GJ96</accession>
<comment type="caution">
    <text evidence="1">The sequence shown here is derived from an EMBL/GenBank/DDBJ whole genome shotgun (WGS) entry which is preliminary data.</text>
</comment>
<dbReference type="PANTHER" id="PTHR24314">
    <property type="entry name" value="NON-SPECIFIC LIPID TRANSFER PROTEIN-RELATED"/>
    <property type="match status" value="1"/>
</dbReference>
<evidence type="ECO:0000313" key="1">
    <source>
        <dbReference type="EMBL" id="KAG0559551.1"/>
    </source>
</evidence>
<dbReference type="GO" id="GO:0010304">
    <property type="term" value="P:PSII associated light-harvesting complex II catabolic process"/>
    <property type="evidence" value="ECO:0007669"/>
    <property type="project" value="TreeGrafter"/>
</dbReference>
<dbReference type="SUPFAM" id="SSF51735">
    <property type="entry name" value="NAD(P)-binding Rossmann-fold domains"/>
    <property type="match status" value="1"/>
</dbReference>
<organism evidence="1 2">
    <name type="scientific">Ceratodon purpureus</name>
    <name type="common">Fire moss</name>
    <name type="synonym">Dicranum purpureum</name>
    <dbReference type="NCBI Taxonomy" id="3225"/>
    <lineage>
        <taxon>Eukaryota</taxon>
        <taxon>Viridiplantae</taxon>
        <taxon>Streptophyta</taxon>
        <taxon>Embryophyta</taxon>
        <taxon>Bryophyta</taxon>
        <taxon>Bryophytina</taxon>
        <taxon>Bryopsida</taxon>
        <taxon>Dicranidae</taxon>
        <taxon>Pseudoditrichales</taxon>
        <taxon>Ditrichaceae</taxon>
        <taxon>Ceratodon</taxon>
    </lineage>
</organism>
<dbReference type="CDD" id="cd05233">
    <property type="entry name" value="SDR_c"/>
    <property type="match status" value="1"/>
</dbReference>
<dbReference type="GO" id="GO:0034256">
    <property type="term" value="F:chlorophyll(ide) b reductase activity"/>
    <property type="evidence" value="ECO:0007669"/>
    <property type="project" value="TreeGrafter"/>
</dbReference>
<dbReference type="PANTHER" id="PTHR24314:SF26">
    <property type="match status" value="1"/>
</dbReference>
<dbReference type="GO" id="GO:0015996">
    <property type="term" value="P:chlorophyll catabolic process"/>
    <property type="evidence" value="ECO:0007669"/>
    <property type="project" value="TreeGrafter"/>
</dbReference>
<dbReference type="PRINTS" id="PR00081">
    <property type="entry name" value="GDHRDH"/>
</dbReference>